<protein>
    <submittedName>
        <fullName evidence="2">Uncharacterized protein</fullName>
    </submittedName>
</protein>
<evidence type="ECO:0000313" key="3">
    <source>
        <dbReference type="Proteomes" id="UP001165143"/>
    </source>
</evidence>
<evidence type="ECO:0000256" key="1">
    <source>
        <dbReference type="SAM" id="MobiDB-lite"/>
    </source>
</evidence>
<proteinExistence type="predicted"/>
<dbReference type="OrthoDB" id="4330280at2"/>
<gene>
    <name evidence="2" type="ORF">Kpho01_36380</name>
</gene>
<comment type="caution">
    <text evidence="2">The sequence shown here is derived from an EMBL/GenBank/DDBJ whole genome shotgun (WGS) entry which is preliminary data.</text>
</comment>
<dbReference type="Proteomes" id="UP001165143">
    <property type="component" value="Unassembled WGS sequence"/>
</dbReference>
<organism evidence="2 3">
    <name type="scientific">Kitasatospora phosalacinea</name>
    <dbReference type="NCBI Taxonomy" id="2065"/>
    <lineage>
        <taxon>Bacteria</taxon>
        <taxon>Bacillati</taxon>
        <taxon>Actinomycetota</taxon>
        <taxon>Actinomycetes</taxon>
        <taxon>Kitasatosporales</taxon>
        <taxon>Streptomycetaceae</taxon>
        <taxon>Kitasatospora</taxon>
    </lineage>
</organism>
<feature type="region of interest" description="Disordered" evidence="1">
    <location>
        <begin position="1"/>
        <end position="28"/>
    </location>
</feature>
<sequence>MPSTDQRSDVEDEPGASEAPFGADPGAADTWEIVRVHCPECDRPIALIGDEERLPQHAVLTSAWNPFQPAICRGTGAPTADLPECEEQLDQGGLDNLVVLPTALDWRTQPFSHAGAHRAVRAFLPAQRDRRAA</sequence>
<reference evidence="2" key="1">
    <citation type="submission" date="2023-02" db="EMBL/GenBank/DDBJ databases">
        <title>Kitasatospora phosalacinea NBRC 14362.</title>
        <authorList>
            <person name="Ichikawa N."/>
            <person name="Sato H."/>
            <person name="Tonouchi N."/>
        </authorList>
    </citation>
    <scope>NUCLEOTIDE SEQUENCE</scope>
    <source>
        <strain evidence="2">NBRC 14362</strain>
    </source>
</reference>
<name>A0A9W6PIV1_9ACTN</name>
<accession>A0A9W6PIV1</accession>
<evidence type="ECO:0000313" key="2">
    <source>
        <dbReference type="EMBL" id="GLW55627.1"/>
    </source>
</evidence>
<dbReference type="AlphaFoldDB" id="A0A9W6PIV1"/>
<dbReference type="EMBL" id="BSRX01000020">
    <property type="protein sequence ID" value="GLW55627.1"/>
    <property type="molecule type" value="Genomic_DNA"/>
</dbReference>
<dbReference type="RefSeq" id="WP_051776435.1">
    <property type="nucleotide sequence ID" value="NZ_BSRX01000020.1"/>
</dbReference>